<accession>K2R1Y5</accession>
<organism evidence="1 2">
    <name type="scientific">Methanobacterium formicicum (strain DSM 3637 / PP1)</name>
    <dbReference type="NCBI Taxonomy" id="1204725"/>
    <lineage>
        <taxon>Archaea</taxon>
        <taxon>Methanobacteriati</taxon>
        <taxon>Methanobacteriota</taxon>
        <taxon>Methanomada group</taxon>
        <taxon>Methanobacteria</taxon>
        <taxon>Methanobacteriales</taxon>
        <taxon>Methanobacteriaceae</taxon>
        <taxon>Methanobacterium</taxon>
    </lineage>
</organism>
<gene>
    <name evidence="1" type="ORF">A994_03608</name>
</gene>
<dbReference type="OrthoDB" id="18481at2157"/>
<dbReference type="SUPFAM" id="SSF51445">
    <property type="entry name" value="(Trans)glycosidases"/>
    <property type="match status" value="1"/>
</dbReference>
<dbReference type="Gene3D" id="3.20.20.80">
    <property type="entry name" value="Glycosidases"/>
    <property type="match status" value="1"/>
</dbReference>
<evidence type="ECO:0000313" key="2">
    <source>
        <dbReference type="Proteomes" id="UP000007360"/>
    </source>
</evidence>
<dbReference type="PATRIC" id="fig|1204725.3.peg.727"/>
<proteinExistence type="predicted"/>
<dbReference type="AlphaFoldDB" id="K2R1Y5"/>
<dbReference type="EMBL" id="AMPO01000002">
    <property type="protein sequence ID" value="EKF86538.1"/>
    <property type="molecule type" value="Genomic_DNA"/>
</dbReference>
<dbReference type="RefSeq" id="WP_004029929.1">
    <property type="nucleotide sequence ID" value="NZ_AMPO01000002.1"/>
</dbReference>
<evidence type="ECO:0000313" key="1">
    <source>
        <dbReference type="EMBL" id="EKF86538.1"/>
    </source>
</evidence>
<keyword evidence="2" id="KW-1185">Reference proteome</keyword>
<dbReference type="Proteomes" id="UP000007360">
    <property type="component" value="Unassembled WGS sequence"/>
</dbReference>
<dbReference type="InterPro" id="IPR017853">
    <property type="entry name" value="GH"/>
</dbReference>
<protein>
    <submittedName>
        <fullName evidence="1">Transglutaminase domain-containing protein</fullName>
    </submittedName>
</protein>
<name>K2R1Y5_METFP</name>
<sequence>MGCAAATGNYSTIKATNGGLPVPYTSPVTSLYHIPPVWTGFIVGYYINPGTTPLSQINFSELKSAGITDVYVLVRNDNYLTILPDAKAKADAVGIKTHAWVFPGFTHASQVANMKIGVQLDMETYDMPKNLSLIKQMRQDTQGVTFSISTKPDRWDDNQYYYLIAPYCDYIVPMLYIGDYNNTIAGLKNWATIYNFLLPGKIVIGLQTYDSYQNVTPLSKNSLLAEIKTVQPYSRGVILFRYGLSNFSG</sequence>
<comment type="caution">
    <text evidence="1">The sequence shown here is derived from an EMBL/GenBank/DDBJ whole genome shotgun (WGS) entry which is preliminary data.</text>
</comment>
<reference evidence="1 2" key="1">
    <citation type="journal article" date="2012" name="J. Bacteriol.">
        <title>Draft genome sequence of Methanobacterium formicicum DSM 3637, an archaebacterium isolated from the methane producer amoeba Pelomyxa palustris.</title>
        <authorList>
            <person name="Gutierrez G."/>
        </authorList>
    </citation>
    <scope>NUCLEOTIDE SEQUENCE [LARGE SCALE GENOMIC DNA]</scope>
    <source>
        <strain evidence="2">DSM 3637 / PP1</strain>
    </source>
</reference>